<keyword evidence="2" id="KW-1185">Reference proteome</keyword>
<sequence length="404" mass="46281">MLVHGVNGALLRASQQLRQELHRPSRRKDRVGLLANRAAAPSSVGTHVAPVQQCVHVGKVEPLEVSPRIEAVDIFLHVRLPLLPQHLGGRGVRPDVNFLHRSVLGQQLRYLHCVGVFSVGTLHRASRIVIEEQFHRRLVQRVDREVYRPLACGQRDVLLGAEADQRFTYPTVAAERRQVQRRRPLTVHLVDVPAHPGEVLHQVSLPLGGGVVHRSLPLEERVGPGLQQQGLHRGRRFHEPLEASQLQRHRVFVPCDDFVTRLRALDDQPRYDDLVFQRLGVLLRRHRRHGHQRRDTQFVATYQRQQKIRDSCLHLGGVVVFGQVFQRVSHPGVDRLRDGLDHLDVAVGGNDAEHTQTRAQMHDPIRFDRHQHLQHRIGQRPALCRHERDGRDVVRRHICQVACR</sequence>
<dbReference type="EMBL" id="BPLF01000004">
    <property type="protein sequence ID" value="GIX65138.1"/>
    <property type="molecule type" value="Genomic_DNA"/>
</dbReference>
<evidence type="ECO:0000313" key="2">
    <source>
        <dbReference type="Proteomes" id="UP001497744"/>
    </source>
</evidence>
<reference evidence="1 2" key="1">
    <citation type="submission" date="2021-06" db="EMBL/GenBank/DDBJ databases">
        <title>Genome sequence of Babesia caballi.</title>
        <authorList>
            <person name="Yamagishi J."/>
            <person name="Kidaka T."/>
            <person name="Ochi A."/>
        </authorList>
    </citation>
    <scope>NUCLEOTIDE SEQUENCE [LARGE SCALE GENOMIC DNA]</scope>
    <source>
        <strain evidence="1">USDA-D6B2</strain>
    </source>
</reference>
<dbReference type="AlphaFoldDB" id="A0AAV4LYT2"/>
<dbReference type="RefSeq" id="XP_067717207.1">
    <property type="nucleotide sequence ID" value="XM_067861106.1"/>
</dbReference>
<name>A0AAV4LYT2_BABCB</name>
<evidence type="ECO:0000313" key="1">
    <source>
        <dbReference type="EMBL" id="GIX65138.1"/>
    </source>
</evidence>
<dbReference type="GeneID" id="94196619"/>
<protein>
    <submittedName>
        <fullName evidence="1">Uncharacterized protein</fullName>
    </submittedName>
</protein>
<proteinExistence type="predicted"/>
<dbReference type="Proteomes" id="UP001497744">
    <property type="component" value="Unassembled WGS sequence"/>
</dbReference>
<gene>
    <name evidence="1" type="ORF">BcabD6B2_45730</name>
</gene>
<accession>A0AAV4LYT2</accession>
<organism evidence="1 2">
    <name type="scientific">Babesia caballi</name>
    <dbReference type="NCBI Taxonomy" id="5871"/>
    <lineage>
        <taxon>Eukaryota</taxon>
        <taxon>Sar</taxon>
        <taxon>Alveolata</taxon>
        <taxon>Apicomplexa</taxon>
        <taxon>Aconoidasida</taxon>
        <taxon>Piroplasmida</taxon>
        <taxon>Babesiidae</taxon>
        <taxon>Babesia</taxon>
    </lineage>
</organism>
<comment type="caution">
    <text evidence="1">The sequence shown here is derived from an EMBL/GenBank/DDBJ whole genome shotgun (WGS) entry which is preliminary data.</text>
</comment>